<sequence>MSNIGRDLLNVPMGEMIREMAFAIADAQYELDQASVHVAQMMGGRLPILDDSGNITGTEDTRVYFGKDEEGKSQKLSMMELGFSPTFYQFTNNIIEVKIAIKMSQEIDRTTTTNSSRDNYKKSSSFFGRLFGSKTKVGTTTVDATYSSKYNYSAEGASLLRCNLVPIPAPAMFEERVRALLDNDNPSDET</sequence>
<evidence type="ECO:0000313" key="2">
    <source>
        <dbReference type="Proteomes" id="UP001449225"/>
    </source>
</evidence>
<dbReference type="Proteomes" id="UP001449225">
    <property type="component" value="Unassembled WGS sequence"/>
</dbReference>
<proteinExistence type="predicted"/>
<comment type="caution">
    <text evidence="1">The sequence shown here is derived from an EMBL/GenBank/DDBJ whole genome shotgun (WGS) entry which is preliminary data.</text>
</comment>
<protein>
    <submittedName>
        <fullName evidence="1">Uncharacterized protein</fullName>
    </submittedName>
</protein>
<evidence type="ECO:0000313" key="1">
    <source>
        <dbReference type="EMBL" id="MEM5535635.1"/>
    </source>
</evidence>
<reference evidence="1 2" key="1">
    <citation type="submission" date="2024-03" db="EMBL/GenBank/DDBJ databases">
        <title>Community enrichment and isolation of bacterial strains for fucoidan degradation.</title>
        <authorList>
            <person name="Sichert A."/>
        </authorList>
    </citation>
    <scope>NUCLEOTIDE SEQUENCE [LARGE SCALE GENOMIC DNA]</scope>
    <source>
        <strain evidence="1 2">AS76</strain>
    </source>
</reference>
<organism evidence="1 2">
    <name type="scientific">Neptuniibacter pectenicola</name>
    <dbReference type="NCBI Taxonomy" id="1806669"/>
    <lineage>
        <taxon>Bacteria</taxon>
        <taxon>Pseudomonadati</taxon>
        <taxon>Pseudomonadota</taxon>
        <taxon>Gammaproteobacteria</taxon>
        <taxon>Oceanospirillales</taxon>
        <taxon>Oceanospirillaceae</taxon>
        <taxon>Neptuniibacter</taxon>
    </lineage>
</organism>
<dbReference type="EMBL" id="JBBMRA010000003">
    <property type="protein sequence ID" value="MEM5535635.1"/>
    <property type="molecule type" value="Genomic_DNA"/>
</dbReference>
<dbReference type="RefSeq" id="WP_342853854.1">
    <property type="nucleotide sequence ID" value="NZ_JBBMRA010000003.1"/>
</dbReference>
<gene>
    <name evidence="1" type="ORF">WNY58_04440</name>
</gene>
<accession>A0ABU9TPJ0</accession>
<keyword evidence="2" id="KW-1185">Reference proteome</keyword>
<name>A0ABU9TPJ0_9GAMM</name>